<reference evidence="8 9" key="1">
    <citation type="submission" date="2015-03" db="EMBL/GenBank/DDBJ databases">
        <title>Genome sequence of Pseudoalteromonas aurantia.</title>
        <authorList>
            <person name="Xie B.-B."/>
            <person name="Rong J.-C."/>
            <person name="Qin Q.-L."/>
            <person name="Zhang Y.-Z."/>
        </authorList>
    </citation>
    <scope>NUCLEOTIDE SEQUENCE [LARGE SCALE GENOMIC DNA]</scope>
    <source>
        <strain evidence="8 9">208</strain>
    </source>
</reference>
<proteinExistence type="inferred from homology"/>
<dbReference type="InterPro" id="IPR006143">
    <property type="entry name" value="RND_pump_MFP"/>
</dbReference>
<feature type="coiled-coil region" evidence="3">
    <location>
        <begin position="95"/>
        <end position="122"/>
    </location>
</feature>
<dbReference type="PROSITE" id="PS50889">
    <property type="entry name" value="S4"/>
    <property type="match status" value="1"/>
</dbReference>
<organism evidence="8 9">
    <name type="scientific">Pseudoalteromonas aurantia 208</name>
    <dbReference type="NCBI Taxonomy" id="1314867"/>
    <lineage>
        <taxon>Bacteria</taxon>
        <taxon>Pseudomonadati</taxon>
        <taxon>Pseudomonadota</taxon>
        <taxon>Gammaproteobacteria</taxon>
        <taxon>Alteromonadales</taxon>
        <taxon>Pseudoalteromonadaceae</taxon>
        <taxon>Pseudoalteromonas</taxon>
    </lineage>
</organism>
<evidence type="ECO:0000313" key="9">
    <source>
        <dbReference type="Proteomes" id="UP000615755"/>
    </source>
</evidence>
<keyword evidence="2" id="KW-0694">RNA-binding</keyword>
<evidence type="ECO:0000256" key="3">
    <source>
        <dbReference type="SAM" id="Coils"/>
    </source>
</evidence>
<feature type="domain" description="Multidrug resistance protein MdtA-like C-terminal permuted SH3" evidence="6">
    <location>
        <begin position="295"/>
        <end position="355"/>
    </location>
</feature>
<feature type="signal peptide" evidence="4">
    <location>
        <begin position="1"/>
        <end position="27"/>
    </location>
</feature>
<dbReference type="Proteomes" id="UP000615755">
    <property type="component" value="Unassembled WGS sequence"/>
</dbReference>
<evidence type="ECO:0000259" key="5">
    <source>
        <dbReference type="Pfam" id="PF25954"/>
    </source>
</evidence>
<evidence type="ECO:0000256" key="2">
    <source>
        <dbReference type="PROSITE-ProRule" id="PRU00182"/>
    </source>
</evidence>
<dbReference type="Gene3D" id="2.40.30.170">
    <property type="match status" value="1"/>
</dbReference>
<evidence type="ECO:0000259" key="7">
    <source>
        <dbReference type="Pfam" id="PF25973"/>
    </source>
</evidence>
<name>A0ABR9EB02_9GAMM</name>
<dbReference type="Pfam" id="PF25973">
    <property type="entry name" value="BSH_CzcB"/>
    <property type="match status" value="1"/>
</dbReference>
<feature type="domain" description="CzcB-like barrel-sandwich hybrid" evidence="7">
    <location>
        <begin position="65"/>
        <end position="205"/>
    </location>
</feature>
<evidence type="ECO:0000256" key="4">
    <source>
        <dbReference type="SAM" id="SignalP"/>
    </source>
</evidence>
<dbReference type="InterPro" id="IPR058792">
    <property type="entry name" value="Beta-barrel_RND_2"/>
</dbReference>
<dbReference type="PANTHER" id="PTHR30469:SF20">
    <property type="entry name" value="EFFLUX RND TRANSPORTER PERIPLASMIC ADAPTOR SUBUNIT"/>
    <property type="match status" value="1"/>
</dbReference>
<dbReference type="Gene3D" id="2.40.420.20">
    <property type="match status" value="1"/>
</dbReference>
<evidence type="ECO:0000259" key="6">
    <source>
        <dbReference type="Pfam" id="PF25967"/>
    </source>
</evidence>
<keyword evidence="3" id="KW-0175">Coiled coil</keyword>
<dbReference type="Gene3D" id="1.10.287.470">
    <property type="entry name" value="Helix hairpin bin"/>
    <property type="match status" value="1"/>
</dbReference>
<evidence type="ECO:0000313" key="8">
    <source>
        <dbReference type="EMBL" id="MBE0368151.1"/>
    </source>
</evidence>
<dbReference type="RefSeq" id="WP_192507471.1">
    <property type="nucleotide sequence ID" value="NZ_AQGV01000012.1"/>
</dbReference>
<gene>
    <name evidence="8" type="primary">mexJ</name>
    <name evidence="8" type="ORF">PAUR_a1690</name>
</gene>
<dbReference type="SUPFAM" id="SSF111369">
    <property type="entry name" value="HlyD-like secretion proteins"/>
    <property type="match status" value="1"/>
</dbReference>
<dbReference type="PROSITE" id="PS51257">
    <property type="entry name" value="PROKAR_LIPOPROTEIN"/>
    <property type="match status" value="1"/>
</dbReference>
<dbReference type="EMBL" id="AQGV01000012">
    <property type="protein sequence ID" value="MBE0368151.1"/>
    <property type="molecule type" value="Genomic_DNA"/>
</dbReference>
<keyword evidence="9" id="KW-1185">Reference proteome</keyword>
<keyword evidence="4" id="KW-0732">Signal</keyword>
<dbReference type="NCBIfam" id="TIGR01730">
    <property type="entry name" value="RND_mfp"/>
    <property type="match status" value="1"/>
</dbReference>
<evidence type="ECO:0000256" key="1">
    <source>
        <dbReference type="ARBA" id="ARBA00009477"/>
    </source>
</evidence>
<dbReference type="PANTHER" id="PTHR30469">
    <property type="entry name" value="MULTIDRUG RESISTANCE PROTEIN MDTA"/>
    <property type="match status" value="1"/>
</dbReference>
<dbReference type="InterPro" id="IPR058627">
    <property type="entry name" value="MdtA-like_C"/>
</dbReference>
<feature type="chain" id="PRO_5045086375" evidence="4">
    <location>
        <begin position="28"/>
        <end position="374"/>
    </location>
</feature>
<comment type="similarity">
    <text evidence="1">Belongs to the membrane fusion protein (MFP) (TC 8.A.1) family.</text>
</comment>
<dbReference type="Gene3D" id="2.40.50.100">
    <property type="match status" value="1"/>
</dbReference>
<sequence>MLKKSKFIKSFSLLSLSILLTACHPSAKEEVESIRPIKAMKIGSAKHIADKKFPGVARATQEVDLSFRVSGTLNDIPVKIGQEVRIGDVLAVLDKRDFEVELANAEAGLANTKAQLSNAKIEYERVIRIQETDAGAVSKSTIDARKATYDQAKASYASSTSLLNAAKDRLSYATLKAPFDGVVVQRYADNFQDISSNSSVIRIVDISKIEMDINIPENLISNLPYVKNSRVRFDSFPDLVIPATIKEVSNEASQSTRTYKVRLQMTPPDGVDILPGMSGYATGDVARPEQDTFQVVVPLSSIFSSSDSKTTFVWLYDIEMQTVKKHPVKKGTLLDQGIVIIDGLKAGDWIATAGVNYLKEGQKVRLLDNQGTKI</sequence>
<dbReference type="Pfam" id="PF25967">
    <property type="entry name" value="RND-MFP_C"/>
    <property type="match status" value="1"/>
</dbReference>
<dbReference type="InterPro" id="IPR058647">
    <property type="entry name" value="BSH_CzcB-like"/>
</dbReference>
<feature type="domain" description="CusB-like beta-barrel" evidence="5">
    <location>
        <begin position="212"/>
        <end position="280"/>
    </location>
</feature>
<protein>
    <submittedName>
        <fullName evidence="8">Membrane fusion protein</fullName>
    </submittedName>
</protein>
<dbReference type="Pfam" id="PF25954">
    <property type="entry name" value="Beta-barrel_RND_2"/>
    <property type="match status" value="1"/>
</dbReference>
<comment type="caution">
    <text evidence="8">The sequence shown here is derived from an EMBL/GenBank/DDBJ whole genome shotgun (WGS) entry which is preliminary data.</text>
</comment>
<accession>A0ABR9EB02</accession>